<protein>
    <recommendedName>
        <fullName evidence="2">DUF7923 domain-containing protein</fullName>
    </recommendedName>
</protein>
<dbReference type="Proteomes" id="UP001345827">
    <property type="component" value="Unassembled WGS sequence"/>
</dbReference>
<evidence type="ECO:0000313" key="3">
    <source>
        <dbReference type="EMBL" id="KAK5527881.1"/>
    </source>
</evidence>
<feature type="domain" description="DUF7923" evidence="2">
    <location>
        <begin position="78"/>
        <end position="191"/>
    </location>
</feature>
<dbReference type="AlphaFoldDB" id="A0AAV9PTS2"/>
<dbReference type="EMBL" id="JAXLQG010000031">
    <property type="protein sequence ID" value="KAK5527881.1"/>
    <property type="molecule type" value="Genomic_DNA"/>
</dbReference>
<evidence type="ECO:0000313" key="4">
    <source>
        <dbReference type="Proteomes" id="UP001345827"/>
    </source>
</evidence>
<feature type="compositionally biased region" description="Low complexity" evidence="1">
    <location>
        <begin position="313"/>
        <end position="325"/>
    </location>
</feature>
<evidence type="ECO:0000256" key="1">
    <source>
        <dbReference type="SAM" id="MobiDB-lite"/>
    </source>
</evidence>
<accession>A0AAV9PTS2</accession>
<feature type="domain" description="DUF7923" evidence="2">
    <location>
        <begin position="209"/>
        <end position="271"/>
    </location>
</feature>
<evidence type="ECO:0000259" key="2">
    <source>
        <dbReference type="Pfam" id="PF25540"/>
    </source>
</evidence>
<feature type="compositionally biased region" description="Polar residues" evidence="1">
    <location>
        <begin position="282"/>
        <end position="302"/>
    </location>
</feature>
<reference evidence="3 4" key="1">
    <citation type="submission" date="2023-06" db="EMBL/GenBank/DDBJ databases">
        <title>Black Yeasts Isolated from many extreme environments.</title>
        <authorList>
            <person name="Coleine C."/>
            <person name="Stajich J.E."/>
            <person name="Selbmann L."/>
        </authorList>
    </citation>
    <scope>NUCLEOTIDE SEQUENCE [LARGE SCALE GENOMIC DNA]</scope>
    <source>
        <strain evidence="3 4">CCFEE 5887</strain>
    </source>
</reference>
<proteinExistence type="predicted"/>
<sequence length="356" mass="39410">MADARVNTSADTKALVKQHREFKLQTAEQHVFVEKLLELLAVKDQAYADLQADLNDQTESRRRWQNRAVDVESRITSVQHVLVLIDGNQHFFKPDFIRAGTAGAQEAIRSFISEAKEVARAQHKNDLPENISPVVHIFSDIGRLAQDLSAASLLPDPDQLWTFIQDICKIEPGITVSDCGSGHEAVDAKLKCEDSQPRLVATLLTTPDFYELYIENCHCRHVFLALGQHSNYYNILQLYGDEDYTKGKTSLVRPSQGFAPGHDVPFHSVDFSAFDSIPSPSAFSSRTSNPINGQTPTLQWNGHDQGEAPVTLQSSKSNGNQSSTSRDSEQPLLKSRSVAPSLARSMCLAQGIRLLA</sequence>
<dbReference type="PANTHER" id="PTHR37543">
    <property type="entry name" value="CCCH ZINC FINGER DNA BINDING PROTEIN (AFU_ORTHOLOGUE AFUA_5G12760)"/>
    <property type="match status" value="1"/>
</dbReference>
<name>A0AAV9PTS2_9PEZI</name>
<dbReference type="Pfam" id="PF25540">
    <property type="entry name" value="DUF7923"/>
    <property type="match status" value="2"/>
</dbReference>
<organism evidence="3 4">
    <name type="scientific">Vermiconidia calcicola</name>
    <dbReference type="NCBI Taxonomy" id="1690605"/>
    <lineage>
        <taxon>Eukaryota</taxon>
        <taxon>Fungi</taxon>
        <taxon>Dikarya</taxon>
        <taxon>Ascomycota</taxon>
        <taxon>Pezizomycotina</taxon>
        <taxon>Dothideomycetes</taxon>
        <taxon>Dothideomycetidae</taxon>
        <taxon>Mycosphaerellales</taxon>
        <taxon>Extremaceae</taxon>
        <taxon>Vermiconidia</taxon>
    </lineage>
</organism>
<gene>
    <name evidence="3" type="ORF">LTR25_010812</name>
</gene>
<dbReference type="InterPro" id="IPR057683">
    <property type="entry name" value="DUF7923"/>
</dbReference>
<keyword evidence="4" id="KW-1185">Reference proteome</keyword>
<dbReference type="PANTHER" id="PTHR37543:SF1">
    <property type="entry name" value="CCCH ZINC FINGER DNA BINDING PROTEIN (AFU_ORTHOLOGUE AFUA_5G12760)"/>
    <property type="match status" value="1"/>
</dbReference>
<feature type="region of interest" description="Disordered" evidence="1">
    <location>
        <begin position="282"/>
        <end position="337"/>
    </location>
</feature>
<comment type="caution">
    <text evidence="3">The sequence shown here is derived from an EMBL/GenBank/DDBJ whole genome shotgun (WGS) entry which is preliminary data.</text>
</comment>